<organism evidence="4 5">
    <name type="scientific">Saccoglossus kowalevskii</name>
    <name type="common">Acorn worm</name>
    <dbReference type="NCBI Taxonomy" id="10224"/>
    <lineage>
        <taxon>Eukaryota</taxon>
        <taxon>Metazoa</taxon>
        <taxon>Hemichordata</taxon>
        <taxon>Enteropneusta</taxon>
        <taxon>Harrimaniidae</taxon>
        <taxon>Saccoglossus</taxon>
    </lineage>
</organism>
<evidence type="ECO:0000313" key="4">
    <source>
        <dbReference type="Proteomes" id="UP000694865"/>
    </source>
</evidence>
<proteinExistence type="predicted"/>
<dbReference type="GeneID" id="102808745"/>
<dbReference type="Proteomes" id="UP000694865">
    <property type="component" value="Unplaced"/>
</dbReference>
<evidence type="ECO:0000259" key="3">
    <source>
        <dbReference type="PROSITE" id="PS51233"/>
    </source>
</evidence>
<dbReference type="InterPro" id="IPR050780">
    <property type="entry name" value="Mucin_vWF_Thrombospondin_sf"/>
</dbReference>
<accession>A0ABM0N0P5</accession>
<gene>
    <name evidence="5" type="primary">LOC102808745</name>
</gene>
<dbReference type="RefSeq" id="XP_006825836.1">
    <property type="nucleotide sequence ID" value="XM_006825773.1"/>
</dbReference>
<protein>
    <submittedName>
        <fullName evidence="5">von Willebrand factor-like</fullName>
    </submittedName>
</protein>
<dbReference type="InterPro" id="IPR001846">
    <property type="entry name" value="VWF_type-D"/>
</dbReference>
<reference evidence="5" key="1">
    <citation type="submission" date="2025-08" db="UniProtKB">
        <authorList>
            <consortium name="RefSeq"/>
        </authorList>
    </citation>
    <scope>IDENTIFICATION</scope>
    <source>
        <tissue evidence="5">Testes</tissue>
    </source>
</reference>
<dbReference type="Pfam" id="PF00094">
    <property type="entry name" value="VWD"/>
    <property type="match status" value="1"/>
</dbReference>
<sequence>VVANNQKIKPSDSVSYTREVYVIVEDVEYELLQGNNVRVNGSSVNLPYNDFKVEVKNSGRYVKLLTDFGLVVLWDTSESVVVYVSHTYWNRTCGLCGTLDGNEANDFTTDQGIVVDDISVFADHWKTNGDECTDLPTTTYPCDGLDSTVIERYKAQCKILFNET</sequence>
<dbReference type="PANTHER" id="PTHR11339">
    <property type="entry name" value="EXTRACELLULAR MATRIX GLYCOPROTEIN RELATED"/>
    <property type="match status" value="1"/>
</dbReference>
<keyword evidence="4" id="KW-1185">Reference proteome</keyword>
<evidence type="ECO:0000256" key="1">
    <source>
        <dbReference type="ARBA" id="ARBA00023157"/>
    </source>
</evidence>
<feature type="non-terminal residue" evidence="5">
    <location>
        <position position="164"/>
    </location>
</feature>
<feature type="non-terminal residue" evidence="5">
    <location>
        <position position="1"/>
    </location>
</feature>
<evidence type="ECO:0000256" key="2">
    <source>
        <dbReference type="ARBA" id="ARBA00023180"/>
    </source>
</evidence>
<name>A0ABM0N0P5_SACKO</name>
<keyword evidence="1" id="KW-1015">Disulfide bond</keyword>
<evidence type="ECO:0000313" key="5">
    <source>
        <dbReference type="RefSeq" id="XP_006825836.1"/>
    </source>
</evidence>
<feature type="domain" description="VWFD" evidence="3">
    <location>
        <begin position="1"/>
        <end position="133"/>
    </location>
</feature>
<dbReference type="PROSITE" id="PS51233">
    <property type="entry name" value="VWFD"/>
    <property type="match status" value="1"/>
</dbReference>
<keyword evidence="2" id="KW-0325">Glycoprotein</keyword>